<dbReference type="AlphaFoldDB" id="A0A6A6BAB9"/>
<protein>
    <submittedName>
        <fullName evidence="2">Uncharacterized protein</fullName>
    </submittedName>
</protein>
<accession>A0A6A6BAB9</accession>
<evidence type="ECO:0000256" key="1">
    <source>
        <dbReference type="SAM" id="MobiDB-lite"/>
    </source>
</evidence>
<reference evidence="2" key="1">
    <citation type="journal article" date="2020" name="Stud. Mycol.">
        <title>101 Dothideomycetes genomes: a test case for predicting lifestyles and emergence of pathogens.</title>
        <authorList>
            <person name="Haridas S."/>
            <person name="Albert R."/>
            <person name="Binder M."/>
            <person name="Bloem J."/>
            <person name="Labutti K."/>
            <person name="Salamov A."/>
            <person name="Andreopoulos B."/>
            <person name="Baker S."/>
            <person name="Barry K."/>
            <person name="Bills G."/>
            <person name="Bluhm B."/>
            <person name="Cannon C."/>
            <person name="Castanera R."/>
            <person name="Culley D."/>
            <person name="Daum C."/>
            <person name="Ezra D."/>
            <person name="Gonzalez J."/>
            <person name="Henrissat B."/>
            <person name="Kuo A."/>
            <person name="Liang C."/>
            <person name="Lipzen A."/>
            <person name="Lutzoni F."/>
            <person name="Magnuson J."/>
            <person name="Mondo S."/>
            <person name="Nolan M."/>
            <person name="Ohm R."/>
            <person name="Pangilinan J."/>
            <person name="Park H.-J."/>
            <person name="Ramirez L."/>
            <person name="Alfaro M."/>
            <person name="Sun H."/>
            <person name="Tritt A."/>
            <person name="Yoshinaga Y."/>
            <person name="Zwiers L.-H."/>
            <person name="Turgeon B."/>
            <person name="Goodwin S."/>
            <person name="Spatafora J."/>
            <person name="Crous P."/>
            <person name="Grigoriev I."/>
        </authorList>
    </citation>
    <scope>NUCLEOTIDE SEQUENCE</scope>
    <source>
        <strain evidence="2">CBS 121167</strain>
    </source>
</reference>
<dbReference type="RefSeq" id="XP_033395907.1">
    <property type="nucleotide sequence ID" value="XM_033542243.1"/>
</dbReference>
<gene>
    <name evidence="2" type="ORF">K452DRAFT_299580</name>
</gene>
<dbReference type="OrthoDB" id="5413892at2759"/>
<feature type="region of interest" description="Disordered" evidence="1">
    <location>
        <begin position="1"/>
        <end position="37"/>
    </location>
</feature>
<organism evidence="2 3">
    <name type="scientific">Aplosporella prunicola CBS 121167</name>
    <dbReference type="NCBI Taxonomy" id="1176127"/>
    <lineage>
        <taxon>Eukaryota</taxon>
        <taxon>Fungi</taxon>
        <taxon>Dikarya</taxon>
        <taxon>Ascomycota</taxon>
        <taxon>Pezizomycotina</taxon>
        <taxon>Dothideomycetes</taxon>
        <taxon>Dothideomycetes incertae sedis</taxon>
        <taxon>Botryosphaeriales</taxon>
        <taxon>Aplosporellaceae</taxon>
        <taxon>Aplosporella</taxon>
    </lineage>
</organism>
<evidence type="ECO:0000313" key="3">
    <source>
        <dbReference type="Proteomes" id="UP000799438"/>
    </source>
</evidence>
<name>A0A6A6BAB9_9PEZI</name>
<dbReference type="Proteomes" id="UP000799438">
    <property type="component" value="Unassembled WGS sequence"/>
</dbReference>
<sequence length="134" mass="14485">MSTTSSTPKSTTSSTSKPATTTAASKANSVASSKDSTELKLEKLDTRLRATNHNNVARIANSHLVSADDHLHVLHSLKTNRPIERFPSTPKDIAKLTDTLVDAMLLALDADRMGTKESKAERLREHIGLRANPA</sequence>
<keyword evidence="3" id="KW-1185">Reference proteome</keyword>
<proteinExistence type="predicted"/>
<evidence type="ECO:0000313" key="2">
    <source>
        <dbReference type="EMBL" id="KAF2140194.1"/>
    </source>
</evidence>
<dbReference type="EMBL" id="ML995490">
    <property type="protein sequence ID" value="KAF2140194.1"/>
    <property type="molecule type" value="Genomic_DNA"/>
</dbReference>
<feature type="compositionally biased region" description="Low complexity" evidence="1">
    <location>
        <begin position="1"/>
        <end position="34"/>
    </location>
</feature>
<dbReference type="GeneID" id="54299740"/>